<accession>A0A5K1JXE5</accession>
<dbReference type="InterPro" id="IPR042523">
    <property type="entry name" value="Atg7_N_2"/>
</dbReference>
<evidence type="ECO:0000259" key="1">
    <source>
        <dbReference type="Pfam" id="PF16420"/>
    </source>
</evidence>
<dbReference type="InterPro" id="IPR032197">
    <property type="entry name" value="Atg7_N"/>
</dbReference>
<evidence type="ECO:0000313" key="2">
    <source>
        <dbReference type="EMBL" id="VWO96764.1"/>
    </source>
</evidence>
<dbReference type="Gene3D" id="3.40.140.100">
    <property type="entry name" value="Ubiquitin-like modifier-activating enzyme ATG7 C-terminal domain"/>
    <property type="match status" value="1"/>
</dbReference>
<dbReference type="AlphaFoldDB" id="A0A5K1JXE5"/>
<dbReference type="Gene3D" id="3.40.50.720">
    <property type="entry name" value="NAD(P)-binding Rossmann-like Domain"/>
    <property type="match status" value="1"/>
</dbReference>
<gene>
    <name evidence="2" type="primary">Q52CS0</name>
</gene>
<name>A0A5K1JXE5_9APHY</name>
<proteinExistence type="predicted"/>
<dbReference type="InterPro" id="IPR042522">
    <property type="entry name" value="Atg7_N_1"/>
</dbReference>
<dbReference type="Gene3D" id="3.40.140.70">
    <property type="entry name" value="Ubiquitin-like modifier-activating enzyme ATG7 N-terminal domain"/>
    <property type="match status" value="1"/>
</dbReference>
<dbReference type="EMBL" id="LR725898">
    <property type="protein sequence ID" value="VWO96764.1"/>
    <property type="molecule type" value="Genomic_DNA"/>
</dbReference>
<organism evidence="2">
    <name type="scientific">Ganoderma boninense</name>
    <dbReference type="NCBI Taxonomy" id="34458"/>
    <lineage>
        <taxon>Eukaryota</taxon>
        <taxon>Fungi</taxon>
        <taxon>Dikarya</taxon>
        <taxon>Basidiomycota</taxon>
        <taxon>Agaricomycotina</taxon>
        <taxon>Agaricomycetes</taxon>
        <taxon>Polyporales</taxon>
        <taxon>Polyporaceae</taxon>
        <taxon>Ganoderma</taxon>
    </lineage>
</organism>
<reference evidence="2" key="1">
    <citation type="submission" date="2019-10" db="EMBL/GenBank/DDBJ databases">
        <authorList>
            <person name="Nor Muhammad N."/>
        </authorList>
    </citation>
    <scope>NUCLEOTIDE SEQUENCE</scope>
</reference>
<dbReference type="Pfam" id="PF16420">
    <property type="entry name" value="ATG7_N"/>
    <property type="match status" value="1"/>
</dbReference>
<sequence>MLGRTPQSAIAARGSLKNFNTIEDFKNADKAALFGALADKIWTSITVDRLTALLTRFLIITFADLKKYKYYYWFAFPAFAAKPAWEIDGDWASAESKLGADALHASPRPFFLVRTSAGQTITAPVEEYQSFFANVPPSERAIGFVDPSAVPTNPGWPLRNLLAYLRALYPNDAAQGFRILCWRNTEAPTATGAWKSHFGVVKQGAGETPAATDKPSAVGWEKNVHGKLGARVADLTPMMDPTCLCGGGFCLRSIWRRSRAALFAAWGWDAWVLRRADAHGIISLYATGPPVWAVNSGAAKGKVVLNAALGFDTFLVMQHGARKPNVQGQRLGCYYCNDIVTPSDVSSWFATVLRRN</sequence>
<protein>
    <submittedName>
        <fullName evidence="2">Ubiquitin-like modifier-activating enzyme ATG7 (ATG12-activating enzyme E1 ATG7) (Autophagy-related protein 7)</fullName>
    </submittedName>
</protein>
<feature type="domain" description="Ubiquitin-like modifier-activating enzyme Atg7 N-terminal" evidence="1">
    <location>
        <begin position="5"/>
        <end position="239"/>
    </location>
</feature>